<dbReference type="EMBL" id="FBWC01000017">
    <property type="protein sequence ID" value="CUX36282.1"/>
    <property type="molecule type" value="Genomic_DNA"/>
</dbReference>
<accession>A0A1S7QGS8</accession>
<name>A0A1S7QGS8_AGRTU</name>
<gene>
    <name evidence="1" type="ORF">AGR4C_Cc80027</name>
</gene>
<sequence length="67" mass="7661">MNFNVQAVEIRSTHIIINFSDLYLAATASARGRNRLSVVFDRRVKSVLVQCPAGCMLLRFGWEWKFG</sequence>
<reference evidence="1 2" key="1">
    <citation type="submission" date="2016-01" db="EMBL/GenBank/DDBJ databases">
        <authorList>
            <person name="Oliw E.H."/>
        </authorList>
    </citation>
    <scope>NUCLEOTIDE SEQUENCE [LARGE SCALE GENOMIC DNA]</scope>
    <source>
        <strain evidence="1 2">Kerr 14</strain>
    </source>
</reference>
<proteinExistence type="predicted"/>
<evidence type="ECO:0000313" key="2">
    <source>
        <dbReference type="Proteomes" id="UP000191897"/>
    </source>
</evidence>
<evidence type="ECO:0000313" key="1">
    <source>
        <dbReference type="EMBL" id="CUX36282.1"/>
    </source>
</evidence>
<organism evidence="1 2">
    <name type="scientific">Agrobacterium tumefaciens str. Kerr 14</name>
    <dbReference type="NCBI Taxonomy" id="1183424"/>
    <lineage>
        <taxon>Bacteria</taxon>
        <taxon>Pseudomonadati</taxon>
        <taxon>Pseudomonadota</taxon>
        <taxon>Alphaproteobacteria</taxon>
        <taxon>Hyphomicrobiales</taxon>
        <taxon>Rhizobiaceae</taxon>
        <taxon>Rhizobium/Agrobacterium group</taxon>
        <taxon>Agrobacterium</taxon>
        <taxon>Agrobacterium tumefaciens complex</taxon>
    </lineage>
</organism>
<dbReference type="Proteomes" id="UP000191897">
    <property type="component" value="Unassembled WGS sequence"/>
</dbReference>
<protein>
    <submittedName>
        <fullName evidence="1">Uncharacterized protein</fullName>
    </submittedName>
</protein>
<dbReference type="AlphaFoldDB" id="A0A1S7QGS8"/>